<organism evidence="1 2">
    <name type="scientific">Candidatus Thiomargarita nelsonii</name>
    <dbReference type="NCBI Taxonomy" id="1003181"/>
    <lineage>
        <taxon>Bacteria</taxon>
        <taxon>Pseudomonadati</taxon>
        <taxon>Pseudomonadota</taxon>
        <taxon>Gammaproteobacteria</taxon>
        <taxon>Thiotrichales</taxon>
        <taxon>Thiotrichaceae</taxon>
        <taxon>Thiomargarita</taxon>
    </lineage>
</organism>
<reference evidence="1 2" key="1">
    <citation type="journal article" date="2016" name="Front. Microbiol.">
        <title>Single-Cell (Meta-)Genomics of a Dimorphic Candidatus Thiomargarita nelsonii Reveals Genomic Plasticity.</title>
        <authorList>
            <person name="Flood B.E."/>
            <person name="Fliss P."/>
            <person name="Jones D.S."/>
            <person name="Dick G.J."/>
            <person name="Jain S."/>
            <person name="Kaster A.K."/>
            <person name="Winkel M."/>
            <person name="Mussmann M."/>
            <person name="Bailey J."/>
        </authorList>
    </citation>
    <scope>NUCLEOTIDE SEQUENCE [LARGE SCALE GENOMIC DNA]</scope>
    <source>
        <strain evidence="1">Hydrate Ridge</strain>
    </source>
</reference>
<proteinExistence type="predicted"/>
<dbReference type="Proteomes" id="UP000030428">
    <property type="component" value="Unassembled WGS sequence"/>
</dbReference>
<sequence length="86" mass="9746">MALAPRLDLKKNPIFLKNRIFKPVSKKSKAQNTPLTTNGSKNFSSGIAFFLASFLIHQTFVVHPSPFLRQFLLRVHKILIALVKTI</sequence>
<gene>
    <name evidence="1" type="ORF">PN36_07780</name>
</gene>
<protein>
    <submittedName>
        <fullName evidence="1">Uncharacterized protein</fullName>
    </submittedName>
</protein>
<evidence type="ECO:0000313" key="1">
    <source>
        <dbReference type="EMBL" id="TGO03378.1"/>
    </source>
</evidence>
<comment type="caution">
    <text evidence="1">The sequence shown here is derived from an EMBL/GenBank/DDBJ whole genome shotgun (WGS) entry which is preliminary data.</text>
</comment>
<accession>A0A4E0QS12</accession>
<evidence type="ECO:0000313" key="2">
    <source>
        <dbReference type="Proteomes" id="UP000030428"/>
    </source>
</evidence>
<keyword evidence="2" id="KW-1185">Reference proteome</keyword>
<dbReference type="AlphaFoldDB" id="A0A4E0QS12"/>
<dbReference type="EMBL" id="JSZA02000022">
    <property type="protein sequence ID" value="TGO03378.1"/>
    <property type="molecule type" value="Genomic_DNA"/>
</dbReference>
<name>A0A4E0QS12_9GAMM</name>